<evidence type="ECO:0000313" key="3">
    <source>
        <dbReference type="EnsemblFungi" id="CapafMp06.4-T-p1"/>
    </source>
</evidence>
<feature type="domain" description="Homing endonuclease LAGLIDADG" evidence="1">
    <location>
        <begin position="232"/>
        <end position="331"/>
    </location>
</feature>
<sequence>WHTILAITRRATLASLYSDIKNKINFAICWKDLKLYSTLKCKNLYSYIQSAGNLSLVYIYYFIFNYIQSASETTREISFNFSKFNTYFNILNNNNELLYNNLNSIPDDLLIWLIGFIEGDGAIQSYSNNTKIKFVLTQKESNVLYFIQKFLGIGHVKYFPQGKSNNNNGFYRLIVEKHSHLLLLTYLFNGNLVLTHRINQLSLWVNYFNIKFNKNIKLINKSANISLQDPWLSGFTDAEGCFNVSITNNKKYKLNSVIKLKYILDQKDENILNIIKDLFDLGKVTYRSDTEGVYRYTITGYKSINKVISYFNKYPLYTKKALSYKYFNIIYNKVINKEHLTIEGFNEIKRLKKLINLNVSNIIKTGKAGKI</sequence>
<accession>A0AAJ8WA84</accession>
<reference evidence="3" key="1">
    <citation type="submission" date="2025-05" db="UniProtKB">
        <authorList>
            <consortium name="EnsemblFungi"/>
        </authorList>
    </citation>
    <scope>IDENTIFICATION</scope>
</reference>
<dbReference type="PANTHER" id="PTHR36181">
    <property type="entry name" value="INTRON-ENCODED ENDONUCLEASE AI3-RELATED"/>
    <property type="match status" value="1"/>
</dbReference>
<dbReference type="InterPro" id="IPR027434">
    <property type="entry name" value="Homing_endonucl"/>
</dbReference>
<dbReference type="EnsemblFungi" id="CapafMp06.4-T">
    <property type="protein sequence ID" value="CapafMp06.4-T-p1"/>
    <property type="gene ID" value="CapafMp06.4"/>
</dbReference>
<dbReference type="CGD" id="CAL0000144982">
    <property type="gene designation" value="CapafMp06.4"/>
</dbReference>
<dbReference type="Gene3D" id="3.10.28.10">
    <property type="entry name" value="Homing endonucleases"/>
    <property type="match status" value="2"/>
</dbReference>
<organism evidence="3">
    <name type="scientific">Candida parapsilosis (strain CDC 317 / ATCC MYA-4646)</name>
    <name type="common">Yeast</name>
    <name type="synonym">Monilia parapsilosis</name>
    <dbReference type="NCBI Taxonomy" id="578454"/>
    <lineage>
        <taxon>Eukaryota</taxon>
        <taxon>Fungi</taxon>
        <taxon>Dikarya</taxon>
        <taxon>Ascomycota</taxon>
        <taxon>Saccharomycotina</taxon>
        <taxon>Pichiomycetes</taxon>
        <taxon>Debaryomycetaceae</taxon>
        <taxon>Candida/Lodderomyces clade</taxon>
        <taxon>Candida</taxon>
    </lineage>
</organism>
<evidence type="ECO:0000313" key="2">
    <source>
        <dbReference type="CGD" id="CAL0000144982"/>
    </source>
</evidence>
<name>A0AAJ8WA84_CANPC</name>
<dbReference type="VEuPathDB" id="FungiDB:CapafMp06.4"/>
<dbReference type="SUPFAM" id="SSF55608">
    <property type="entry name" value="Homing endonucleases"/>
    <property type="match status" value="2"/>
</dbReference>
<evidence type="ECO:0000259" key="1">
    <source>
        <dbReference type="Pfam" id="PF00961"/>
    </source>
</evidence>
<gene>
    <name evidence="2" type="ordered locus">CapafMp06.4</name>
</gene>
<dbReference type="InterPro" id="IPR051289">
    <property type="entry name" value="LAGLIDADG_Endonuclease"/>
</dbReference>
<protein>
    <recommendedName>
        <fullName evidence="1">Homing endonuclease LAGLIDADG domain-containing protein</fullName>
    </recommendedName>
</protein>
<dbReference type="InterPro" id="IPR004860">
    <property type="entry name" value="LAGLIDADG_dom"/>
</dbReference>
<dbReference type="PANTHER" id="PTHR36181:SF4">
    <property type="entry name" value="LAGLIDADG ENDONUCLEASE"/>
    <property type="match status" value="1"/>
</dbReference>
<proteinExistence type="predicted"/>
<dbReference type="Pfam" id="PF00961">
    <property type="entry name" value="LAGLIDADG_1"/>
    <property type="match status" value="2"/>
</dbReference>
<feature type="domain" description="Homing endonuclease LAGLIDADG" evidence="1">
    <location>
        <begin position="113"/>
        <end position="206"/>
    </location>
</feature>